<evidence type="ECO:0008006" key="4">
    <source>
        <dbReference type="Google" id="ProtNLM"/>
    </source>
</evidence>
<dbReference type="Proteomes" id="UP000007435">
    <property type="component" value="Chromosome"/>
</dbReference>
<evidence type="ECO:0000313" key="2">
    <source>
        <dbReference type="EMBL" id="ADQ17815.1"/>
    </source>
</evidence>
<evidence type="ECO:0000313" key="3">
    <source>
        <dbReference type="Proteomes" id="UP000007435"/>
    </source>
</evidence>
<dbReference type="EMBL" id="CP002305">
    <property type="protein sequence ID" value="ADQ17815.1"/>
    <property type="molecule type" value="Genomic_DNA"/>
</dbReference>
<reference evidence="2 3" key="2">
    <citation type="journal article" date="2011" name="Stand. Genomic Sci.">
        <title>Complete genome sequence of Leadbetterella byssophila type strain (4M15).</title>
        <authorList>
            <person name="Abt B."/>
            <person name="Teshima H."/>
            <person name="Lucas S."/>
            <person name="Lapidus A."/>
            <person name="Del Rio T.G."/>
            <person name="Nolan M."/>
            <person name="Tice H."/>
            <person name="Cheng J.F."/>
            <person name="Pitluck S."/>
            <person name="Liolios K."/>
            <person name="Pagani I."/>
            <person name="Ivanova N."/>
            <person name="Mavromatis K."/>
            <person name="Pati A."/>
            <person name="Tapia R."/>
            <person name="Han C."/>
            <person name="Goodwin L."/>
            <person name="Chen A."/>
            <person name="Palaniappan K."/>
            <person name="Land M."/>
            <person name="Hauser L."/>
            <person name="Chang Y.J."/>
            <person name="Jeffries C.D."/>
            <person name="Rohde M."/>
            <person name="Goker M."/>
            <person name="Tindall B.J."/>
            <person name="Detter J.C."/>
            <person name="Woyke T."/>
            <person name="Bristow J."/>
            <person name="Eisen J.A."/>
            <person name="Markowitz V."/>
            <person name="Hugenholtz P."/>
            <person name="Klenk H.P."/>
            <person name="Kyrpides N.C."/>
        </authorList>
    </citation>
    <scope>NUCLEOTIDE SEQUENCE [LARGE SCALE GENOMIC DNA]</scope>
    <source>
        <strain evidence="3">DSM 17132 / JCM 16389 / KACC 11308 / NBRC 106382 / 4M15</strain>
    </source>
</reference>
<feature type="transmembrane region" description="Helical" evidence="1">
    <location>
        <begin position="64"/>
        <end position="82"/>
    </location>
</feature>
<dbReference type="STRING" id="649349.Lbys_2119"/>
<sequence length="212" mass="24550">MLEKLKRFKILQIFVIYLRYLIGFAWVYASIVKIQSERFTSVDGINAPINSAWHMFETFYQSGIYWNFIGWSQLLIGGLLLTQRFSLLGAVYGLPIAANIFVITLSYDFAGTPIITGLMLLGIIFLLIWDIRNLQVLLLPREFTYRTPDKNAEIYHKNWMYLGLVYFWGTILNKVYFNTHMGFFLFMGGFVFLGILTLVITVTKIPSRPLQG</sequence>
<keyword evidence="1" id="KW-0472">Membrane</keyword>
<keyword evidence="3" id="KW-1185">Reference proteome</keyword>
<dbReference type="AlphaFoldDB" id="E4RTU1"/>
<dbReference type="eggNOG" id="ENOG502Z8VK">
    <property type="taxonomic scope" value="Bacteria"/>
</dbReference>
<reference key="1">
    <citation type="submission" date="2010-11" db="EMBL/GenBank/DDBJ databases">
        <title>The complete genome of Leadbetterella byssophila DSM 17132.</title>
        <authorList>
            <consortium name="US DOE Joint Genome Institute (JGI-PGF)"/>
            <person name="Lucas S."/>
            <person name="Copeland A."/>
            <person name="Lapidus A."/>
            <person name="Glavina del Rio T."/>
            <person name="Dalin E."/>
            <person name="Tice H."/>
            <person name="Bruce D."/>
            <person name="Goodwin L."/>
            <person name="Pitluck S."/>
            <person name="Kyrpides N."/>
            <person name="Mavromatis K."/>
            <person name="Ivanova N."/>
            <person name="Teshima H."/>
            <person name="Brettin T."/>
            <person name="Detter J.C."/>
            <person name="Han C."/>
            <person name="Tapia R."/>
            <person name="Land M."/>
            <person name="Hauser L."/>
            <person name="Markowitz V."/>
            <person name="Cheng J.-F."/>
            <person name="Hugenholtz P."/>
            <person name="Woyke T."/>
            <person name="Wu D."/>
            <person name="Tindall B."/>
            <person name="Pomrenke H.G."/>
            <person name="Brambilla E."/>
            <person name="Klenk H.-P."/>
            <person name="Eisen J.A."/>
        </authorList>
    </citation>
    <scope>NUCLEOTIDE SEQUENCE [LARGE SCALE GENOMIC DNA]</scope>
    <source>
        <strain>DSM 17132</strain>
    </source>
</reference>
<keyword evidence="1" id="KW-1133">Transmembrane helix</keyword>
<evidence type="ECO:0000256" key="1">
    <source>
        <dbReference type="SAM" id="Phobius"/>
    </source>
</evidence>
<dbReference type="OrthoDB" id="5524812at2"/>
<feature type="transmembrane region" description="Helical" evidence="1">
    <location>
        <begin position="159"/>
        <end position="177"/>
    </location>
</feature>
<feature type="transmembrane region" description="Helical" evidence="1">
    <location>
        <begin position="89"/>
        <end position="107"/>
    </location>
</feature>
<accession>E4RTU1</accession>
<organism evidence="2 3">
    <name type="scientific">Leadbetterella byssophila (strain DSM 17132 / JCM 16389 / KACC 11308 / NBRC 106382 / 4M15)</name>
    <dbReference type="NCBI Taxonomy" id="649349"/>
    <lineage>
        <taxon>Bacteria</taxon>
        <taxon>Pseudomonadati</taxon>
        <taxon>Bacteroidota</taxon>
        <taxon>Cytophagia</taxon>
        <taxon>Cytophagales</taxon>
        <taxon>Leadbetterellaceae</taxon>
        <taxon>Leadbetterella</taxon>
    </lineage>
</organism>
<feature type="transmembrane region" description="Helical" evidence="1">
    <location>
        <begin position="113"/>
        <end position="131"/>
    </location>
</feature>
<gene>
    <name evidence="2" type="ordered locus">Lbys_2119</name>
</gene>
<dbReference type="RefSeq" id="WP_013408861.1">
    <property type="nucleotide sequence ID" value="NC_014655.1"/>
</dbReference>
<dbReference type="HOGENOM" id="CLU_108506_0_0_10"/>
<keyword evidence="1" id="KW-0812">Transmembrane</keyword>
<proteinExistence type="predicted"/>
<feature type="transmembrane region" description="Helical" evidence="1">
    <location>
        <begin position="12"/>
        <end position="31"/>
    </location>
</feature>
<name>E4RTU1_LEAB4</name>
<protein>
    <recommendedName>
        <fullName evidence="4">DoxX family protein</fullName>
    </recommendedName>
</protein>
<dbReference type="KEGG" id="lby:Lbys_2119"/>
<feature type="transmembrane region" description="Helical" evidence="1">
    <location>
        <begin position="183"/>
        <end position="202"/>
    </location>
</feature>